<evidence type="ECO:0000256" key="1">
    <source>
        <dbReference type="SAM" id="MobiDB-lite"/>
    </source>
</evidence>
<dbReference type="PANTHER" id="PTHR30290">
    <property type="entry name" value="PERIPLASMIC BINDING COMPONENT OF ABC TRANSPORTER"/>
    <property type="match status" value="1"/>
</dbReference>
<dbReference type="GO" id="GO:1904680">
    <property type="term" value="F:peptide transmembrane transporter activity"/>
    <property type="evidence" value="ECO:0007669"/>
    <property type="project" value="TreeGrafter"/>
</dbReference>
<dbReference type="InterPro" id="IPR039424">
    <property type="entry name" value="SBP_5"/>
</dbReference>
<feature type="domain" description="Solute-binding protein family 5" evidence="3">
    <location>
        <begin position="121"/>
        <end position="507"/>
    </location>
</feature>
<dbReference type="OrthoDB" id="9772924at2"/>
<dbReference type="PIRSF" id="PIRSF002741">
    <property type="entry name" value="MppA"/>
    <property type="match status" value="1"/>
</dbReference>
<feature type="signal peptide" evidence="2">
    <location>
        <begin position="1"/>
        <end position="28"/>
    </location>
</feature>
<dbReference type="EMBL" id="QOHO01000002">
    <property type="protein sequence ID" value="RFZ80961.1"/>
    <property type="molecule type" value="Genomic_DNA"/>
</dbReference>
<proteinExistence type="predicted"/>
<dbReference type="Gene3D" id="3.10.105.10">
    <property type="entry name" value="Dipeptide-binding Protein, Domain 3"/>
    <property type="match status" value="1"/>
</dbReference>
<dbReference type="PROSITE" id="PS51257">
    <property type="entry name" value="PROKAR_LIPOPROTEIN"/>
    <property type="match status" value="1"/>
</dbReference>
<sequence length="625" mass="69794">MRKRLNKWTALFTVGAMTMTLLSGCQKAASTDGTGQTSKAEETTQTTAQTTTAEEKKDSADAGSTPRNETLYFNGQQWGTINDWNPLSSNSNNAMAVTQQDNAREIVYETLFMYNMLDGKLYGLLGKDYAWNDGQTELTITLNPDAKWSDQTPVTAQDVAYTFDCHKKYATAQGSDYSNYIDSVEAKDDHTVIFKAKLDDKGLPVNPLKVVEYVPKIYVMQKAYLQKVEQRNGNDADKIKQDRMDDFVASGPYKSYYNDDQKVVFVRDDNYWGKALWGKLPAPKYITHVIYENNAAGDTAFKSGEVDVSQQFITNVQKLWEEDGLPISTYIDEAPYGVCATMPTAFFNVEKPGLDRKEVRKAIAMAVDYDQIIASAMSNQSPSFKDVPRSIMNPTSGEQALVNQDALKDYQFTGNDVEGAKALLDKAGIVDKDGDGIREIDGKNLTFKAECPDGWTDWNASLEIVAAAGSKIGIGIETYFPDANTFYDDMTTRKFDICMWNPPAASVANPWGRAMAFMSTDYANLKVNWTGNYGGYINEDANNLLKKIPLETNKDTLKEYYTELSRIYLDEVPSFSLMYRPMLFHAVNESVWTGFPQLDDGDNIPPTDCTDGYGIAALYKLVNVK</sequence>
<evidence type="ECO:0000313" key="5">
    <source>
        <dbReference type="Proteomes" id="UP000260680"/>
    </source>
</evidence>
<accession>A0A3E2NJ53</accession>
<dbReference type="PANTHER" id="PTHR30290:SF82">
    <property type="entry name" value="ABC-TYPE DIPEPTIDE_OLIGOPEPTIDE TRANSPORT SYSTEM, PERIPLASMIC COMPONENT"/>
    <property type="match status" value="1"/>
</dbReference>
<dbReference type="InterPro" id="IPR030678">
    <property type="entry name" value="Peptide/Ni-bd"/>
</dbReference>
<reference evidence="4 5" key="1">
    <citation type="submission" date="2018-07" db="EMBL/GenBank/DDBJ databases">
        <title>New species, Clostridium PI-S10-A1B.</title>
        <authorList>
            <person name="Krishna G."/>
            <person name="Summeta K."/>
            <person name="Shikha S."/>
            <person name="Prabhu P.B."/>
            <person name="Suresh K."/>
        </authorList>
    </citation>
    <scope>NUCLEOTIDE SEQUENCE [LARGE SCALE GENOMIC DNA]</scope>
    <source>
        <strain evidence="4 5">PI-S10-A1B</strain>
    </source>
</reference>
<evidence type="ECO:0000313" key="4">
    <source>
        <dbReference type="EMBL" id="RFZ80961.1"/>
    </source>
</evidence>
<evidence type="ECO:0000259" key="3">
    <source>
        <dbReference type="Pfam" id="PF00496"/>
    </source>
</evidence>
<evidence type="ECO:0000256" key="2">
    <source>
        <dbReference type="SAM" id="SignalP"/>
    </source>
</evidence>
<dbReference type="Gene3D" id="3.40.190.10">
    <property type="entry name" value="Periplasmic binding protein-like II"/>
    <property type="match status" value="1"/>
</dbReference>
<gene>
    <name evidence="4" type="ORF">DS742_00440</name>
</gene>
<protein>
    <submittedName>
        <fullName evidence="4">ABC transporter substrate-binding protein</fullName>
    </submittedName>
</protein>
<dbReference type="GO" id="GO:0015833">
    <property type="term" value="P:peptide transport"/>
    <property type="evidence" value="ECO:0007669"/>
    <property type="project" value="TreeGrafter"/>
</dbReference>
<feature type="compositionally biased region" description="Low complexity" evidence="1">
    <location>
        <begin position="43"/>
        <end position="52"/>
    </location>
</feature>
<dbReference type="Proteomes" id="UP000260680">
    <property type="component" value="Unassembled WGS sequence"/>
</dbReference>
<dbReference type="AlphaFoldDB" id="A0A3E2NJ53"/>
<dbReference type="RefSeq" id="WP_117415062.1">
    <property type="nucleotide sequence ID" value="NZ_QOHO01000002.1"/>
</dbReference>
<name>A0A3E2NJ53_9FIRM</name>
<feature type="chain" id="PRO_5017823272" evidence="2">
    <location>
        <begin position="29"/>
        <end position="625"/>
    </location>
</feature>
<dbReference type="GO" id="GO:0043190">
    <property type="term" value="C:ATP-binding cassette (ABC) transporter complex"/>
    <property type="evidence" value="ECO:0007669"/>
    <property type="project" value="InterPro"/>
</dbReference>
<feature type="region of interest" description="Disordered" evidence="1">
    <location>
        <begin position="28"/>
        <end position="69"/>
    </location>
</feature>
<dbReference type="InterPro" id="IPR000914">
    <property type="entry name" value="SBP_5_dom"/>
</dbReference>
<dbReference type="GO" id="GO:0042597">
    <property type="term" value="C:periplasmic space"/>
    <property type="evidence" value="ECO:0007669"/>
    <property type="project" value="UniProtKB-ARBA"/>
</dbReference>
<keyword evidence="2" id="KW-0732">Signal</keyword>
<dbReference type="CDD" id="cd08509">
    <property type="entry name" value="PBP2_TmCBP_oligosaccharides_like"/>
    <property type="match status" value="1"/>
</dbReference>
<organism evidence="4 5">
    <name type="scientific">Lacrimispora amygdalina</name>
    <dbReference type="NCBI Taxonomy" id="253257"/>
    <lineage>
        <taxon>Bacteria</taxon>
        <taxon>Bacillati</taxon>
        <taxon>Bacillota</taxon>
        <taxon>Clostridia</taxon>
        <taxon>Lachnospirales</taxon>
        <taxon>Lachnospiraceae</taxon>
        <taxon>Lacrimispora</taxon>
    </lineage>
</organism>
<dbReference type="Pfam" id="PF00496">
    <property type="entry name" value="SBP_bac_5"/>
    <property type="match status" value="1"/>
</dbReference>
<dbReference type="Gene3D" id="3.90.76.10">
    <property type="entry name" value="Dipeptide-binding Protein, Domain 1"/>
    <property type="match status" value="1"/>
</dbReference>
<dbReference type="SUPFAM" id="SSF53850">
    <property type="entry name" value="Periplasmic binding protein-like II"/>
    <property type="match status" value="1"/>
</dbReference>
<comment type="caution">
    <text evidence="4">The sequence shown here is derived from an EMBL/GenBank/DDBJ whole genome shotgun (WGS) entry which is preliminary data.</text>
</comment>